<keyword evidence="1" id="KW-0175">Coiled coil</keyword>
<proteinExistence type="predicted"/>
<evidence type="ECO:0000256" key="1">
    <source>
        <dbReference type="SAM" id="Coils"/>
    </source>
</evidence>
<evidence type="ECO:0000259" key="2">
    <source>
        <dbReference type="PROSITE" id="PS50011"/>
    </source>
</evidence>
<gene>
    <name evidence="4" type="ORF">V5O48_011624</name>
    <name evidence="3" type="ORF">V5O48_015383</name>
</gene>
<dbReference type="InterPro" id="IPR011009">
    <property type="entry name" value="Kinase-like_dom_sf"/>
</dbReference>
<dbReference type="PANTHER" id="PTHR44329">
    <property type="entry name" value="SERINE/THREONINE-PROTEIN KINASE TNNI3K-RELATED"/>
    <property type="match status" value="1"/>
</dbReference>
<name>A0ABR3EUP7_9AGAR</name>
<evidence type="ECO:0000313" key="3">
    <source>
        <dbReference type="EMBL" id="KAL0566628.1"/>
    </source>
</evidence>
<sequence length="486" mass="55182">MDARIDFARSVLLGVGASIPGLRGAFQALDGLITLCEQVQVRRNQTLELCARCADLLNTVVKYQPSPAGTLEAAYDEVASCITKVWQRAQNWAQRSRAGSLLHLKEIQENIEQSKVAIEDCFRKFELATAAATSKWQSEFAEDVRKDNEEKIAYLSGIRNAQEMTNEMSMRGQEDRKRLMEMMQELLREVRSREQQHNGLSQNLYEIQVTTSLLLPDPHLHSGEITDIETRAVMGTGAMDIYRGKYLQREKVAIKVVRAVEGNEDTLRRFKREVGIWQKVWDIDKGQYILPFYGFSVEEDMMRPYMVSPWQENGTALAYVKQNDAHVNHRQMASARGIRVLHCLMDPPENILINAEGNPRIADFGLSKLLKDMSKVPLTQSGAVDARWLAPEVYDNEGGFSLSSDIWSFGMTVLELLTHDRPFSDIKHSQGVVAAVVNGRNPDRPTDPRVVERGLDDELWRLLVQCWSRLPRARPGILEILERLGE</sequence>
<dbReference type="EMBL" id="JBAHYK010001833">
    <property type="protein sequence ID" value="KAL0566628.1"/>
    <property type="molecule type" value="Genomic_DNA"/>
</dbReference>
<dbReference type="InterPro" id="IPR000719">
    <property type="entry name" value="Prot_kinase_dom"/>
</dbReference>
<feature type="coiled-coil region" evidence="1">
    <location>
        <begin position="176"/>
        <end position="203"/>
    </location>
</feature>
<dbReference type="InterPro" id="IPR001245">
    <property type="entry name" value="Ser-Thr/Tyr_kinase_cat_dom"/>
</dbReference>
<dbReference type="Gene3D" id="1.10.510.10">
    <property type="entry name" value="Transferase(Phosphotransferase) domain 1"/>
    <property type="match status" value="1"/>
</dbReference>
<reference evidence="3 5" key="1">
    <citation type="submission" date="2024-02" db="EMBL/GenBank/DDBJ databases">
        <title>A draft genome for the cacao thread blight pathogen Marasmius crinis-equi.</title>
        <authorList>
            <person name="Cohen S.P."/>
            <person name="Baruah I.K."/>
            <person name="Amoako-Attah I."/>
            <person name="Bukari Y."/>
            <person name="Meinhardt L.W."/>
            <person name="Bailey B.A."/>
        </authorList>
    </citation>
    <scope>NUCLEOTIDE SEQUENCE [LARGE SCALE GENOMIC DNA]</scope>
    <source>
        <strain evidence="3 5">GH-76</strain>
    </source>
</reference>
<keyword evidence="5" id="KW-1185">Reference proteome</keyword>
<dbReference type="CDD" id="cd21037">
    <property type="entry name" value="MLKL_NTD"/>
    <property type="match status" value="1"/>
</dbReference>
<dbReference type="InterPro" id="IPR059179">
    <property type="entry name" value="MLKL-like_MCAfunc"/>
</dbReference>
<organism evidence="3 5">
    <name type="scientific">Marasmius crinis-equi</name>
    <dbReference type="NCBI Taxonomy" id="585013"/>
    <lineage>
        <taxon>Eukaryota</taxon>
        <taxon>Fungi</taxon>
        <taxon>Dikarya</taxon>
        <taxon>Basidiomycota</taxon>
        <taxon>Agaricomycotina</taxon>
        <taxon>Agaricomycetes</taxon>
        <taxon>Agaricomycetidae</taxon>
        <taxon>Agaricales</taxon>
        <taxon>Marasmiineae</taxon>
        <taxon>Marasmiaceae</taxon>
        <taxon>Marasmius</taxon>
    </lineage>
</organism>
<protein>
    <recommendedName>
        <fullName evidence="2">Protein kinase domain-containing protein</fullName>
    </recommendedName>
</protein>
<dbReference type="InterPro" id="IPR051681">
    <property type="entry name" value="Ser/Thr_Kinases-Pseudokinases"/>
</dbReference>
<dbReference type="PROSITE" id="PS50011">
    <property type="entry name" value="PROTEIN_KINASE_DOM"/>
    <property type="match status" value="1"/>
</dbReference>
<comment type="caution">
    <text evidence="3">The sequence shown here is derived from an EMBL/GenBank/DDBJ whole genome shotgun (WGS) entry which is preliminary data.</text>
</comment>
<feature type="domain" description="Protein kinase" evidence="2">
    <location>
        <begin position="228"/>
        <end position="486"/>
    </location>
</feature>
<dbReference type="EMBL" id="JBAHYK010000953">
    <property type="protein sequence ID" value="KAL0570344.1"/>
    <property type="molecule type" value="Genomic_DNA"/>
</dbReference>
<dbReference type="Pfam" id="PF07714">
    <property type="entry name" value="PK_Tyr_Ser-Thr"/>
    <property type="match status" value="1"/>
</dbReference>
<accession>A0ABR3EUP7</accession>
<dbReference type="Proteomes" id="UP001465976">
    <property type="component" value="Unassembled WGS sequence"/>
</dbReference>
<evidence type="ECO:0000313" key="5">
    <source>
        <dbReference type="Proteomes" id="UP001465976"/>
    </source>
</evidence>
<evidence type="ECO:0000313" key="4">
    <source>
        <dbReference type="EMBL" id="KAL0570344.1"/>
    </source>
</evidence>
<dbReference type="SUPFAM" id="SSF56112">
    <property type="entry name" value="Protein kinase-like (PK-like)"/>
    <property type="match status" value="1"/>
</dbReference>